<dbReference type="Gene3D" id="1.10.1220.10">
    <property type="entry name" value="Met repressor-like"/>
    <property type="match status" value="1"/>
</dbReference>
<evidence type="ECO:0000313" key="3">
    <source>
        <dbReference type="Proteomes" id="UP000600799"/>
    </source>
</evidence>
<dbReference type="SUPFAM" id="SSF47598">
    <property type="entry name" value="Ribbon-helix-helix"/>
    <property type="match status" value="1"/>
</dbReference>
<name>A0ABS0HDC0_9SPHN</name>
<feature type="domain" description="Antitoxin FitA-like ribbon-helix-helix" evidence="1">
    <location>
        <begin position="1"/>
        <end position="36"/>
    </location>
</feature>
<accession>A0ABS0HDC0</accession>
<evidence type="ECO:0000259" key="1">
    <source>
        <dbReference type="Pfam" id="PF22513"/>
    </source>
</evidence>
<dbReference type="InterPro" id="IPR053853">
    <property type="entry name" value="FitA-like_RHH"/>
</dbReference>
<comment type="caution">
    <text evidence="2">The sequence shown here is derived from an EMBL/GenBank/DDBJ whole genome shotgun (WGS) entry which is preliminary data.</text>
</comment>
<proteinExistence type="predicted"/>
<dbReference type="InterPro" id="IPR010985">
    <property type="entry name" value="Ribbon_hlx_hlx"/>
</dbReference>
<reference evidence="2 3" key="1">
    <citation type="submission" date="2020-11" db="EMBL/GenBank/DDBJ databases">
        <title>The genome sequence of Novosphingobium sp. 1Y9A.</title>
        <authorList>
            <person name="Liu Y."/>
        </authorList>
    </citation>
    <scope>NUCLEOTIDE SEQUENCE [LARGE SCALE GENOMIC DNA]</scope>
    <source>
        <strain evidence="2 3">1Y9A</strain>
    </source>
</reference>
<dbReference type="EMBL" id="JADQDC010000002">
    <property type="protein sequence ID" value="MBF9150207.1"/>
    <property type="molecule type" value="Genomic_DNA"/>
</dbReference>
<keyword evidence="3" id="KW-1185">Reference proteome</keyword>
<evidence type="ECO:0000313" key="2">
    <source>
        <dbReference type="EMBL" id="MBF9150207.1"/>
    </source>
</evidence>
<organism evidence="2 3">
    <name type="scientific">Novosphingobium jiangmenense</name>
    <dbReference type="NCBI Taxonomy" id="2791981"/>
    <lineage>
        <taxon>Bacteria</taxon>
        <taxon>Pseudomonadati</taxon>
        <taxon>Pseudomonadota</taxon>
        <taxon>Alphaproteobacteria</taxon>
        <taxon>Sphingomonadales</taxon>
        <taxon>Sphingomonadaceae</taxon>
        <taxon>Novosphingobium</taxon>
    </lineage>
</organism>
<dbReference type="InterPro" id="IPR013321">
    <property type="entry name" value="Arc_rbn_hlx_hlx"/>
</dbReference>
<gene>
    <name evidence="2" type="ORF">I2488_04265</name>
</gene>
<protein>
    <recommendedName>
        <fullName evidence="1">Antitoxin FitA-like ribbon-helix-helix domain-containing protein</fullName>
    </recommendedName>
</protein>
<dbReference type="Proteomes" id="UP000600799">
    <property type="component" value="Unassembled WGS sequence"/>
</dbReference>
<dbReference type="Pfam" id="PF22513">
    <property type="entry name" value="FitA-like_RHH"/>
    <property type="match status" value="1"/>
</dbReference>
<sequence length="85" mass="9319">MTIRNIADAVKRNARLAAAANGRSLEAELRALLERTYAEAHDAHVARIKAMSGAEFVDHLIKVANGAGEGVFDEVENEELREFDL</sequence>